<accession>A0A8T8I5F1</accession>
<reference evidence="2" key="1">
    <citation type="submission" date="2021-04" db="EMBL/GenBank/DDBJ databases">
        <title>Saccharothrix algeriensis WGS.</title>
        <authorList>
            <person name="Stuskova K."/>
            <person name="Hakalova E."/>
            <person name="Tebbal A.B."/>
            <person name="Eichmeier A."/>
        </authorList>
    </citation>
    <scope>NUCLEOTIDE SEQUENCE</scope>
    <source>
        <strain evidence="2">NRRL B-24137</strain>
    </source>
</reference>
<feature type="non-terminal residue" evidence="2">
    <location>
        <position position="51"/>
    </location>
</feature>
<name>A0A8T8I5F1_9PSEU</name>
<dbReference type="InterPro" id="IPR036397">
    <property type="entry name" value="RNaseH_sf"/>
</dbReference>
<organism evidence="2 3">
    <name type="scientific">Saccharothrix algeriensis</name>
    <dbReference type="NCBI Taxonomy" id="173560"/>
    <lineage>
        <taxon>Bacteria</taxon>
        <taxon>Bacillati</taxon>
        <taxon>Actinomycetota</taxon>
        <taxon>Actinomycetes</taxon>
        <taxon>Pseudonocardiales</taxon>
        <taxon>Pseudonocardiaceae</taxon>
        <taxon>Saccharothrix</taxon>
    </lineage>
</organism>
<dbReference type="GO" id="GO:0003676">
    <property type="term" value="F:nucleic acid binding"/>
    <property type="evidence" value="ECO:0007669"/>
    <property type="project" value="InterPro"/>
</dbReference>
<dbReference type="Proteomes" id="UP000671828">
    <property type="component" value="Chromosome"/>
</dbReference>
<feature type="domain" description="Tc1-like transposase DDE" evidence="1">
    <location>
        <begin position="2"/>
        <end position="47"/>
    </location>
</feature>
<evidence type="ECO:0000313" key="2">
    <source>
        <dbReference type="EMBL" id="QTR06032.1"/>
    </source>
</evidence>
<evidence type="ECO:0000259" key="1">
    <source>
        <dbReference type="Pfam" id="PF13358"/>
    </source>
</evidence>
<feature type="non-terminal residue" evidence="2">
    <location>
        <position position="1"/>
    </location>
</feature>
<protein>
    <submittedName>
        <fullName evidence="2">Transposase</fullName>
    </submittedName>
</protein>
<gene>
    <name evidence="2" type="ORF">J7S33_07280</name>
</gene>
<proteinExistence type="predicted"/>
<dbReference type="Gene3D" id="3.30.420.10">
    <property type="entry name" value="Ribonuclease H-like superfamily/Ribonuclease H"/>
    <property type="match status" value="1"/>
</dbReference>
<evidence type="ECO:0000313" key="3">
    <source>
        <dbReference type="Proteomes" id="UP000671828"/>
    </source>
</evidence>
<dbReference type="InterPro" id="IPR038717">
    <property type="entry name" value="Tc1-like_DDE_dom"/>
</dbReference>
<sequence>SWLEDNADRVELHLMPGYSPELNPDELLNADLKRNVNASRAHNLDRLAHET</sequence>
<dbReference type="EMBL" id="CP072788">
    <property type="protein sequence ID" value="QTR06032.1"/>
    <property type="molecule type" value="Genomic_DNA"/>
</dbReference>
<dbReference type="Pfam" id="PF13358">
    <property type="entry name" value="DDE_3"/>
    <property type="match status" value="1"/>
</dbReference>
<dbReference type="AlphaFoldDB" id="A0A8T8I5F1"/>